<feature type="transmembrane region" description="Helical" evidence="5">
    <location>
        <begin position="177"/>
        <end position="198"/>
    </location>
</feature>
<dbReference type="PANTHER" id="PTHR48021">
    <property type="match status" value="1"/>
</dbReference>
<keyword evidence="7" id="KW-0813">Transport</keyword>
<dbReference type="PANTHER" id="PTHR48021:SF1">
    <property type="entry name" value="GH07001P-RELATED"/>
    <property type="match status" value="1"/>
</dbReference>
<keyword evidence="7" id="KW-0762">Sugar transport</keyword>
<accession>C1C065</accession>
<dbReference type="Gene3D" id="1.20.1250.20">
    <property type="entry name" value="MFS general substrate transporter like domains"/>
    <property type="match status" value="1"/>
</dbReference>
<feature type="transmembrane region" description="Helical" evidence="5">
    <location>
        <begin position="67"/>
        <end position="85"/>
    </location>
</feature>
<evidence type="ECO:0000256" key="3">
    <source>
        <dbReference type="ARBA" id="ARBA00022989"/>
    </source>
</evidence>
<dbReference type="EMBL" id="BT080244">
    <property type="protein sequence ID" value="ACO14668.1"/>
    <property type="molecule type" value="mRNA"/>
</dbReference>
<dbReference type="Pfam" id="PF00083">
    <property type="entry name" value="Sugar_tr"/>
    <property type="match status" value="1"/>
</dbReference>
<evidence type="ECO:0000256" key="2">
    <source>
        <dbReference type="ARBA" id="ARBA00022692"/>
    </source>
</evidence>
<dbReference type="PROSITE" id="PS50850">
    <property type="entry name" value="MFS"/>
    <property type="match status" value="1"/>
</dbReference>
<feature type="transmembrane region" description="Helical" evidence="5">
    <location>
        <begin position="97"/>
        <end position="116"/>
    </location>
</feature>
<dbReference type="InterPro" id="IPR036259">
    <property type="entry name" value="MFS_trans_sf"/>
</dbReference>
<evidence type="ECO:0000313" key="7">
    <source>
        <dbReference type="EMBL" id="ACO14668.1"/>
    </source>
</evidence>
<comment type="subcellular location">
    <subcellularLocation>
        <location evidence="1">Membrane</location>
        <topology evidence="1">Multi-pass membrane protein</topology>
    </subcellularLocation>
</comment>
<evidence type="ECO:0000256" key="5">
    <source>
        <dbReference type="SAM" id="Phobius"/>
    </source>
</evidence>
<keyword evidence="3 5" id="KW-1133">Transmembrane helix</keyword>
<keyword evidence="4 5" id="KW-0472">Membrane</keyword>
<feature type="transmembrane region" description="Helical" evidence="5">
    <location>
        <begin position="152"/>
        <end position="171"/>
    </location>
</feature>
<gene>
    <name evidence="7" type="primary">GTR8</name>
</gene>
<organism evidence="7">
    <name type="scientific">Caligus clemensi</name>
    <name type="common">Sea louse</name>
    <dbReference type="NCBI Taxonomy" id="344056"/>
    <lineage>
        <taxon>Eukaryota</taxon>
        <taxon>Metazoa</taxon>
        <taxon>Ecdysozoa</taxon>
        <taxon>Arthropoda</taxon>
        <taxon>Crustacea</taxon>
        <taxon>Multicrustacea</taxon>
        <taxon>Hexanauplia</taxon>
        <taxon>Copepoda</taxon>
        <taxon>Siphonostomatoida</taxon>
        <taxon>Caligidae</taxon>
        <taxon>Caligus</taxon>
    </lineage>
</organism>
<dbReference type="AlphaFoldDB" id="C1C065"/>
<dbReference type="InterPro" id="IPR005828">
    <property type="entry name" value="MFS_sugar_transport-like"/>
</dbReference>
<sequence length="290" mass="32122">MTAPDEGFLEGRACHGRGFIYRQLFCSGVASLLQMMQGCVLPLSSIILPQIQTPNEDFTVTEEQGSWFASVLCIGFLTGAIVGGIQCDYFGRRKSLMIDGVMATIGILIIACTQSYPLLIFARFLCGHASGSGTVAIPIYCSEISHPDIRSVTISFVAVFYYFGYCVTTLLGTSYPWRIATASIALLPLTSMVLLFFCPESPVWLIRHDREADADKCLLFFRGSESAAEEETQIILAGLLRQRKKNEAEGPNSKQLSNMIKTLKCPTFWRPFLIVFFLFTSFMSGVGCQW</sequence>
<reference evidence="7" key="1">
    <citation type="submission" date="2009-03" db="EMBL/GenBank/DDBJ databases">
        <title>Caligus clemensi ESTs and full-length cDNAs.</title>
        <authorList>
            <person name="Yasuike M."/>
            <person name="von Schalburg K."/>
            <person name="Cooper G."/>
            <person name="Leong J."/>
            <person name="Jones S.R.M."/>
            <person name="Koop B.F."/>
        </authorList>
    </citation>
    <scope>NUCLEOTIDE SEQUENCE</scope>
    <source>
        <tissue evidence="7">Whole</tissue>
    </source>
</reference>
<keyword evidence="2 5" id="KW-0812">Transmembrane</keyword>
<feature type="domain" description="Major facilitator superfamily (MFS) profile" evidence="6">
    <location>
        <begin position="23"/>
        <end position="290"/>
    </location>
</feature>
<evidence type="ECO:0000256" key="1">
    <source>
        <dbReference type="ARBA" id="ARBA00004141"/>
    </source>
</evidence>
<dbReference type="GO" id="GO:0022857">
    <property type="term" value="F:transmembrane transporter activity"/>
    <property type="evidence" value="ECO:0007669"/>
    <property type="project" value="InterPro"/>
</dbReference>
<evidence type="ECO:0000259" key="6">
    <source>
        <dbReference type="PROSITE" id="PS50850"/>
    </source>
</evidence>
<dbReference type="SUPFAM" id="SSF103473">
    <property type="entry name" value="MFS general substrate transporter"/>
    <property type="match status" value="1"/>
</dbReference>
<protein>
    <submittedName>
        <fullName evidence="7">Solute carrier family 2, facilitated glucose transporter member 8</fullName>
    </submittedName>
</protein>
<name>C1C065_CALCM</name>
<dbReference type="GO" id="GO:0016020">
    <property type="term" value="C:membrane"/>
    <property type="evidence" value="ECO:0007669"/>
    <property type="project" value="UniProtKB-SubCell"/>
</dbReference>
<dbReference type="InterPro" id="IPR020846">
    <property type="entry name" value="MFS_dom"/>
</dbReference>
<dbReference type="InterPro" id="IPR050549">
    <property type="entry name" value="MFS_Trehalose_Transporter"/>
</dbReference>
<proteinExistence type="evidence at transcript level"/>
<feature type="transmembrane region" description="Helical" evidence="5">
    <location>
        <begin position="268"/>
        <end position="287"/>
    </location>
</feature>
<evidence type="ECO:0000256" key="4">
    <source>
        <dbReference type="ARBA" id="ARBA00023136"/>
    </source>
</evidence>